<evidence type="ECO:0000313" key="7">
    <source>
        <dbReference type="Proteomes" id="UP000657385"/>
    </source>
</evidence>
<dbReference type="InterPro" id="IPR005119">
    <property type="entry name" value="LysR_subst-bd"/>
</dbReference>
<dbReference type="Gene3D" id="1.10.10.10">
    <property type="entry name" value="Winged helix-like DNA-binding domain superfamily/Winged helix DNA-binding domain"/>
    <property type="match status" value="1"/>
</dbReference>
<dbReference type="GO" id="GO:0032993">
    <property type="term" value="C:protein-DNA complex"/>
    <property type="evidence" value="ECO:0007669"/>
    <property type="project" value="TreeGrafter"/>
</dbReference>
<dbReference type="AlphaFoldDB" id="A0A931B5G5"/>
<dbReference type="InterPro" id="IPR036390">
    <property type="entry name" value="WH_DNA-bd_sf"/>
</dbReference>
<dbReference type="InterPro" id="IPR036388">
    <property type="entry name" value="WH-like_DNA-bd_sf"/>
</dbReference>
<dbReference type="GO" id="GO:0003700">
    <property type="term" value="F:DNA-binding transcription factor activity"/>
    <property type="evidence" value="ECO:0007669"/>
    <property type="project" value="InterPro"/>
</dbReference>
<evidence type="ECO:0000256" key="1">
    <source>
        <dbReference type="ARBA" id="ARBA00009437"/>
    </source>
</evidence>
<dbReference type="FunFam" id="1.10.10.10:FF:000001">
    <property type="entry name" value="LysR family transcriptional regulator"/>
    <property type="match status" value="1"/>
</dbReference>
<dbReference type="PANTHER" id="PTHR30346:SF0">
    <property type="entry name" value="HCA OPERON TRANSCRIPTIONAL ACTIVATOR HCAR"/>
    <property type="match status" value="1"/>
</dbReference>
<dbReference type="SUPFAM" id="SSF53850">
    <property type="entry name" value="Periplasmic binding protein-like II"/>
    <property type="match status" value="1"/>
</dbReference>
<keyword evidence="3" id="KW-0238">DNA-binding</keyword>
<dbReference type="Proteomes" id="UP000657385">
    <property type="component" value="Unassembled WGS sequence"/>
</dbReference>
<keyword evidence="2" id="KW-0805">Transcription regulation</keyword>
<evidence type="ECO:0000313" key="6">
    <source>
        <dbReference type="EMBL" id="MBF9069772.1"/>
    </source>
</evidence>
<comment type="similarity">
    <text evidence="1">Belongs to the LysR transcriptional regulatory family.</text>
</comment>
<name>A0A931B5G5_9ACTN</name>
<feature type="domain" description="HTH lysR-type" evidence="5">
    <location>
        <begin position="6"/>
        <end position="63"/>
    </location>
</feature>
<comment type="caution">
    <text evidence="6">The sequence shown here is derived from an EMBL/GenBank/DDBJ whole genome shotgun (WGS) entry which is preliminary data.</text>
</comment>
<keyword evidence="4" id="KW-0804">Transcription</keyword>
<dbReference type="PROSITE" id="PS50931">
    <property type="entry name" value="HTH_LYSR"/>
    <property type="match status" value="1"/>
</dbReference>
<reference evidence="6" key="1">
    <citation type="submission" date="2020-11" db="EMBL/GenBank/DDBJ databases">
        <title>Isolation and identification of active actinomycetes.</title>
        <authorList>
            <person name="Yu B."/>
        </authorList>
    </citation>
    <scope>NUCLEOTIDE SEQUENCE</scope>
    <source>
        <strain evidence="6">NEAU-YB345</strain>
    </source>
</reference>
<gene>
    <name evidence="6" type="ORF">I2501_17250</name>
</gene>
<dbReference type="SUPFAM" id="SSF46785">
    <property type="entry name" value="Winged helix' DNA-binding domain"/>
    <property type="match status" value="1"/>
</dbReference>
<dbReference type="InterPro" id="IPR000847">
    <property type="entry name" value="LysR_HTH_N"/>
</dbReference>
<proteinExistence type="inferred from homology"/>
<evidence type="ECO:0000256" key="4">
    <source>
        <dbReference type="ARBA" id="ARBA00023163"/>
    </source>
</evidence>
<dbReference type="Pfam" id="PF00126">
    <property type="entry name" value="HTH_1"/>
    <property type="match status" value="1"/>
</dbReference>
<dbReference type="GO" id="GO:0003677">
    <property type="term" value="F:DNA binding"/>
    <property type="evidence" value="ECO:0007669"/>
    <property type="project" value="UniProtKB-KW"/>
</dbReference>
<accession>A0A931B5G5</accession>
<dbReference type="Gene3D" id="3.40.190.10">
    <property type="entry name" value="Periplasmic binding protein-like II"/>
    <property type="match status" value="2"/>
</dbReference>
<evidence type="ECO:0000259" key="5">
    <source>
        <dbReference type="PROSITE" id="PS50931"/>
    </source>
</evidence>
<dbReference type="RefSeq" id="WP_196194922.1">
    <property type="nucleotide sequence ID" value="NZ_JADPRT010000006.1"/>
</dbReference>
<dbReference type="PRINTS" id="PR00039">
    <property type="entry name" value="HTHLYSR"/>
</dbReference>
<evidence type="ECO:0000256" key="2">
    <source>
        <dbReference type="ARBA" id="ARBA00023015"/>
    </source>
</evidence>
<dbReference type="Pfam" id="PF03466">
    <property type="entry name" value="LysR_substrate"/>
    <property type="match status" value="1"/>
</dbReference>
<protein>
    <submittedName>
        <fullName evidence="6">LysR family transcriptional regulator</fullName>
    </submittedName>
</protein>
<sequence length="328" mass="35499">MTAVDLDLAQVRAFVAVAEQLSFSRAAESLALTQQGLSKRIARLEDALETRLFTREHTGVRLTGEGERFLEPARTALAAGDAAVDAVRGGTRPIRLDVWGHLFEPLRTVREALAAAAAEAPQVEVGPGRDLPGVAAALTRGETGVGFGRFHPLEDGAERVLAHRLVRLEPVDVVLAADHPLARRTELRPSQLAELTLVPPAAAGRLDFLGRFAERFGAPMLAGEANLGLDHLLARVRATPDGCTLLPSELPLDAATSAGLVAVPLVEPTPLYAWSLVWHRDRPVPGLPRLLRAFADAGRSRRWLEYQPGRDWLPESDRDEALTGRQEP</sequence>
<keyword evidence="7" id="KW-1185">Reference proteome</keyword>
<organism evidence="6 7">
    <name type="scientific">Streptacidiphilus fuscans</name>
    <dbReference type="NCBI Taxonomy" id="2789292"/>
    <lineage>
        <taxon>Bacteria</taxon>
        <taxon>Bacillati</taxon>
        <taxon>Actinomycetota</taxon>
        <taxon>Actinomycetes</taxon>
        <taxon>Kitasatosporales</taxon>
        <taxon>Streptomycetaceae</taxon>
        <taxon>Streptacidiphilus</taxon>
    </lineage>
</organism>
<dbReference type="PANTHER" id="PTHR30346">
    <property type="entry name" value="TRANSCRIPTIONAL DUAL REGULATOR HCAR-RELATED"/>
    <property type="match status" value="1"/>
</dbReference>
<dbReference type="EMBL" id="JADPRT010000006">
    <property type="protein sequence ID" value="MBF9069772.1"/>
    <property type="molecule type" value="Genomic_DNA"/>
</dbReference>
<evidence type="ECO:0000256" key="3">
    <source>
        <dbReference type="ARBA" id="ARBA00023125"/>
    </source>
</evidence>